<dbReference type="STRING" id="126957.T1J442"/>
<dbReference type="NCBIfam" id="TIGR00578">
    <property type="entry name" value="ku70"/>
    <property type="match status" value="1"/>
</dbReference>
<dbReference type="GO" id="GO:0016787">
    <property type="term" value="F:hydrolase activity"/>
    <property type="evidence" value="ECO:0007669"/>
    <property type="project" value="UniProtKB-KW"/>
</dbReference>
<dbReference type="GO" id="GO:0003684">
    <property type="term" value="F:damaged DNA binding"/>
    <property type="evidence" value="ECO:0007669"/>
    <property type="project" value="InterPro"/>
</dbReference>
<comment type="similarity">
    <text evidence="2">Belongs to the ku70 family.</text>
</comment>
<dbReference type="GO" id="GO:0043564">
    <property type="term" value="C:Ku70:Ku80 complex"/>
    <property type="evidence" value="ECO:0007669"/>
    <property type="project" value="InterPro"/>
</dbReference>
<evidence type="ECO:0000256" key="10">
    <source>
        <dbReference type="ARBA" id="ARBA00023125"/>
    </source>
</evidence>
<dbReference type="Gene3D" id="4.10.970.10">
    <property type="entry name" value="Ku70, bridge and pillars"/>
    <property type="match status" value="1"/>
</dbReference>
<evidence type="ECO:0000256" key="7">
    <source>
        <dbReference type="ARBA" id="ARBA00022801"/>
    </source>
</evidence>
<dbReference type="Pfam" id="PF03731">
    <property type="entry name" value="Ku_N"/>
    <property type="match status" value="1"/>
</dbReference>
<dbReference type="CDD" id="cd01458">
    <property type="entry name" value="vWA_ku"/>
    <property type="match status" value="1"/>
</dbReference>
<comment type="subunit">
    <text evidence="15">Heterodimer of a 70 kDa and a 80 kDa subunit.</text>
</comment>
<dbReference type="GO" id="GO:0042162">
    <property type="term" value="F:telomeric DNA binding"/>
    <property type="evidence" value="ECO:0007669"/>
    <property type="project" value="InterPro"/>
</dbReference>
<evidence type="ECO:0000256" key="2">
    <source>
        <dbReference type="ARBA" id="ARBA00005240"/>
    </source>
</evidence>
<dbReference type="InterPro" id="IPR005161">
    <property type="entry name" value="Ku_N"/>
</dbReference>
<evidence type="ECO:0000256" key="4">
    <source>
        <dbReference type="ARBA" id="ARBA00014630"/>
    </source>
</evidence>
<sequence length="590" mass="66876">MDDGLDWSGIGDDGDNEDDEQQYEVSGKDAIILLIDCSKDMFHGPDETNAFKLSLKCAKSVMSNKIMSSPKDLVGIVLFGTEDSDKNAFGFNNITIFQELAQPGAEKIIELDKLINGSISEVEDKFGHSLDFAMSEALWTCSSMFSKSDVKVASKRILLFTNNDDPHAADVQLCTQAQRKAMDLSDVGIYLDLMPIQKPNEKFDMHKFYKTIIQLPEDGSCDQYPDASEKFEDLLERMKSKNHAKRRMNSLMLTLADGLKIGIGVYALVRATATPFASKVYSRTNEELKSMRKTFLSTTGEVLFPSDIKKSVEYSGKTVMFNQDELKEINHIYEPGLVLLGFKPRKYLKTHHFVKASHFIYPSDDEVSGSRSVFAALLTKCIEKKVIGICRYIARANSLPRMVAMIPQDEEIDGNNLQRTPPGFHLLILPFADDLRHLGFNNPVRAIPDQIDKASKLVGKLRFKYHPDGFENPVLQTHWRNVEVLALEKDNFDDDVPDYAKPDNEMIKRKAKSIIDDFKKTVFPDDYEPNSKQPKKATARKTAAQTDYDDTEIRQMATDGKFKQTDRCDTETILLKCENQSNWEEKRRAD</sequence>
<dbReference type="GO" id="GO:0003678">
    <property type="term" value="F:DNA helicase activity"/>
    <property type="evidence" value="ECO:0007669"/>
    <property type="project" value="UniProtKB-EC"/>
</dbReference>
<dbReference type="CDD" id="cd00788">
    <property type="entry name" value="KU70"/>
    <property type="match status" value="1"/>
</dbReference>
<reference evidence="19" key="1">
    <citation type="submission" date="2011-05" db="EMBL/GenBank/DDBJ databases">
        <authorList>
            <person name="Richards S.R."/>
            <person name="Qu J."/>
            <person name="Jiang H."/>
            <person name="Jhangiani S.N."/>
            <person name="Agravi P."/>
            <person name="Goodspeed R."/>
            <person name="Gross S."/>
            <person name="Mandapat C."/>
            <person name="Jackson L."/>
            <person name="Mathew T."/>
            <person name="Pu L."/>
            <person name="Thornton R."/>
            <person name="Saada N."/>
            <person name="Wilczek-Boney K.B."/>
            <person name="Lee S."/>
            <person name="Kovar C."/>
            <person name="Wu Y."/>
            <person name="Scherer S.E."/>
            <person name="Worley K.C."/>
            <person name="Muzny D.M."/>
            <person name="Gibbs R."/>
        </authorList>
    </citation>
    <scope>NUCLEOTIDE SEQUENCE</scope>
    <source>
        <strain evidence="19">Brora</strain>
    </source>
</reference>
<dbReference type="OMA" id="FWANVKH"/>
<dbReference type="InterPro" id="IPR006165">
    <property type="entry name" value="Ku70"/>
</dbReference>
<dbReference type="InterPro" id="IPR027388">
    <property type="entry name" value="Ku70_bridge/pillars_dom_sf"/>
</dbReference>
<dbReference type="GO" id="GO:0003690">
    <property type="term" value="F:double-stranded DNA binding"/>
    <property type="evidence" value="ECO:0007669"/>
    <property type="project" value="TreeGrafter"/>
</dbReference>
<evidence type="ECO:0000259" key="17">
    <source>
        <dbReference type="SMART" id="SM00559"/>
    </source>
</evidence>
<dbReference type="FunFam" id="2.40.290.10:FF:000001">
    <property type="entry name" value="X-ray repair cross complementing 6"/>
    <property type="match status" value="1"/>
</dbReference>
<dbReference type="Pfam" id="PF03730">
    <property type="entry name" value="Ku_C"/>
    <property type="match status" value="1"/>
</dbReference>
<evidence type="ECO:0000256" key="16">
    <source>
        <dbReference type="SAM" id="MobiDB-lite"/>
    </source>
</evidence>
<keyword evidence="8" id="KW-0347">Helicase</keyword>
<keyword evidence="10" id="KW-0238">DNA-binding</keyword>
<evidence type="ECO:0000256" key="6">
    <source>
        <dbReference type="ARBA" id="ARBA00022763"/>
    </source>
</evidence>
<dbReference type="GO" id="GO:0005524">
    <property type="term" value="F:ATP binding"/>
    <property type="evidence" value="ECO:0007669"/>
    <property type="project" value="UniProtKB-KW"/>
</dbReference>
<evidence type="ECO:0000256" key="12">
    <source>
        <dbReference type="ARBA" id="ARBA00023204"/>
    </source>
</evidence>
<feature type="region of interest" description="Disordered" evidence="16">
    <location>
        <begin position="1"/>
        <end position="20"/>
    </location>
</feature>
<dbReference type="GO" id="GO:0006310">
    <property type="term" value="P:DNA recombination"/>
    <property type="evidence" value="ECO:0007669"/>
    <property type="project" value="UniProtKB-KW"/>
</dbReference>
<dbReference type="SUPFAM" id="SSF100939">
    <property type="entry name" value="SPOC domain-like"/>
    <property type="match status" value="1"/>
</dbReference>
<evidence type="ECO:0000256" key="15">
    <source>
        <dbReference type="ARBA" id="ARBA00065167"/>
    </source>
</evidence>
<dbReference type="HOGENOM" id="CLU_014815_2_0_1"/>
<dbReference type="GO" id="GO:0000723">
    <property type="term" value="P:telomere maintenance"/>
    <property type="evidence" value="ECO:0007669"/>
    <property type="project" value="InterPro"/>
</dbReference>
<organism evidence="18 19">
    <name type="scientific">Strigamia maritima</name>
    <name type="common">European centipede</name>
    <name type="synonym">Geophilus maritimus</name>
    <dbReference type="NCBI Taxonomy" id="126957"/>
    <lineage>
        <taxon>Eukaryota</taxon>
        <taxon>Metazoa</taxon>
        <taxon>Ecdysozoa</taxon>
        <taxon>Arthropoda</taxon>
        <taxon>Myriapoda</taxon>
        <taxon>Chilopoda</taxon>
        <taxon>Pleurostigmophora</taxon>
        <taxon>Geophilomorpha</taxon>
        <taxon>Linotaeniidae</taxon>
        <taxon>Strigamia</taxon>
    </lineage>
</organism>
<evidence type="ECO:0000256" key="13">
    <source>
        <dbReference type="ARBA" id="ARBA00023242"/>
    </source>
</evidence>
<dbReference type="EC" id="3.6.4.12" evidence="3"/>
<feature type="domain" description="Ku" evidence="17">
    <location>
        <begin position="300"/>
        <end position="446"/>
    </location>
</feature>
<keyword evidence="12" id="KW-0234">DNA repair</keyword>
<evidence type="ECO:0000256" key="5">
    <source>
        <dbReference type="ARBA" id="ARBA00022741"/>
    </source>
</evidence>
<dbReference type="PANTHER" id="PTHR12604">
    <property type="entry name" value="KU AUTOANTIGEN DNA HELICASE"/>
    <property type="match status" value="1"/>
</dbReference>
<feature type="region of interest" description="Disordered" evidence="16">
    <location>
        <begin position="525"/>
        <end position="550"/>
    </location>
</feature>
<evidence type="ECO:0000256" key="1">
    <source>
        <dbReference type="ARBA" id="ARBA00004123"/>
    </source>
</evidence>
<keyword evidence="13" id="KW-0539">Nucleus</keyword>
<dbReference type="SMART" id="SM00559">
    <property type="entry name" value="Ku78"/>
    <property type="match status" value="1"/>
</dbReference>
<keyword evidence="6" id="KW-0227">DNA damage</keyword>
<dbReference type="Gene3D" id="1.10.1600.10">
    <property type="match status" value="1"/>
</dbReference>
<name>T1J442_STRMM</name>
<dbReference type="InterPro" id="IPR047087">
    <property type="entry name" value="KU70_core_dom"/>
</dbReference>
<evidence type="ECO:0000313" key="19">
    <source>
        <dbReference type="Proteomes" id="UP000014500"/>
    </source>
</evidence>
<comment type="catalytic activity">
    <reaction evidence="14">
        <text>ATP + H2O = ADP + phosphate + H(+)</text>
        <dbReference type="Rhea" id="RHEA:13065"/>
        <dbReference type="ChEBI" id="CHEBI:15377"/>
        <dbReference type="ChEBI" id="CHEBI:15378"/>
        <dbReference type="ChEBI" id="CHEBI:30616"/>
        <dbReference type="ChEBI" id="CHEBI:43474"/>
        <dbReference type="ChEBI" id="CHEBI:456216"/>
        <dbReference type="EC" id="3.6.4.12"/>
    </reaction>
</comment>
<dbReference type="PANTHER" id="PTHR12604:SF2">
    <property type="entry name" value="X-RAY REPAIR CROSS-COMPLEMENTING PROTEIN 6"/>
    <property type="match status" value="1"/>
</dbReference>
<dbReference type="InterPro" id="IPR006164">
    <property type="entry name" value="DNA_bd_Ku70/Ku80"/>
</dbReference>
<dbReference type="AlphaFoldDB" id="T1J442"/>
<dbReference type="Pfam" id="PF02735">
    <property type="entry name" value="Ku"/>
    <property type="match status" value="1"/>
</dbReference>
<comment type="subcellular location">
    <subcellularLocation>
        <location evidence="1">Nucleus</location>
    </subcellularLocation>
</comment>
<keyword evidence="11" id="KW-0233">DNA recombination</keyword>
<dbReference type="EnsemblMetazoa" id="SMAR008370-RA">
    <property type="protein sequence ID" value="SMAR008370-PA"/>
    <property type="gene ID" value="SMAR008370"/>
</dbReference>
<keyword evidence="7" id="KW-0378">Hydrolase</keyword>
<dbReference type="Gene3D" id="3.40.50.410">
    <property type="entry name" value="von Willebrand factor, type A domain"/>
    <property type="match status" value="1"/>
</dbReference>
<reference evidence="18" key="2">
    <citation type="submission" date="2015-02" db="UniProtKB">
        <authorList>
            <consortium name="EnsemblMetazoa"/>
        </authorList>
    </citation>
    <scope>IDENTIFICATION</scope>
</reference>
<dbReference type="EMBL" id="JH431836">
    <property type="status" value="NOT_ANNOTATED_CDS"/>
    <property type="molecule type" value="Genomic_DNA"/>
</dbReference>
<evidence type="ECO:0000256" key="3">
    <source>
        <dbReference type="ARBA" id="ARBA00012551"/>
    </source>
</evidence>
<proteinExistence type="inferred from homology"/>
<dbReference type="InterPro" id="IPR016194">
    <property type="entry name" value="SPOC-like_C_dom_sf"/>
</dbReference>
<evidence type="ECO:0000256" key="8">
    <source>
        <dbReference type="ARBA" id="ARBA00022806"/>
    </source>
</evidence>
<protein>
    <recommendedName>
        <fullName evidence="4">ATP-dependent DNA helicase 2 subunit 1</fullName>
        <ecNumber evidence="3">3.6.4.12</ecNumber>
    </recommendedName>
</protein>
<accession>T1J442</accession>
<keyword evidence="9" id="KW-0067">ATP-binding</keyword>
<dbReference type="SUPFAM" id="SSF53300">
    <property type="entry name" value="vWA-like"/>
    <property type="match status" value="1"/>
</dbReference>
<evidence type="ECO:0000313" key="18">
    <source>
        <dbReference type="EnsemblMetazoa" id="SMAR008370-PA"/>
    </source>
</evidence>
<dbReference type="PIRSF" id="PIRSF003033">
    <property type="entry name" value="Ku70"/>
    <property type="match status" value="1"/>
</dbReference>
<keyword evidence="5" id="KW-0547">Nucleotide-binding</keyword>
<dbReference type="Gene3D" id="2.40.290.10">
    <property type="match status" value="1"/>
</dbReference>
<keyword evidence="19" id="KW-1185">Reference proteome</keyword>
<dbReference type="InterPro" id="IPR036465">
    <property type="entry name" value="vWFA_dom_sf"/>
</dbReference>
<evidence type="ECO:0000256" key="11">
    <source>
        <dbReference type="ARBA" id="ARBA00023172"/>
    </source>
</evidence>
<dbReference type="GO" id="GO:0006303">
    <property type="term" value="P:double-strand break repair via nonhomologous end joining"/>
    <property type="evidence" value="ECO:0007669"/>
    <property type="project" value="InterPro"/>
</dbReference>
<dbReference type="InterPro" id="IPR005160">
    <property type="entry name" value="Ku_C"/>
</dbReference>
<evidence type="ECO:0000256" key="9">
    <source>
        <dbReference type="ARBA" id="ARBA00022840"/>
    </source>
</evidence>
<evidence type="ECO:0000256" key="14">
    <source>
        <dbReference type="ARBA" id="ARBA00047995"/>
    </source>
</evidence>
<dbReference type="Proteomes" id="UP000014500">
    <property type="component" value="Unassembled WGS sequence"/>
</dbReference>
<dbReference type="PhylomeDB" id="T1J442"/>
<dbReference type="FunFam" id="3.40.50.410:FF:000080">
    <property type="entry name" value="X-ray repair-complementing defective repair in Chinese hamster cells 6"/>
    <property type="match status" value="1"/>
</dbReference>
<dbReference type="eggNOG" id="KOG2327">
    <property type="taxonomic scope" value="Eukaryota"/>
</dbReference>